<dbReference type="Pfam" id="PF07686">
    <property type="entry name" value="V-set"/>
    <property type="match status" value="1"/>
</dbReference>
<reference evidence="6" key="1">
    <citation type="submission" date="2021-04" db="EMBL/GenBank/DDBJ databases">
        <authorList>
            <consortium name="Wellcome Sanger Institute Data Sharing"/>
        </authorList>
    </citation>
    <scope>NUCLEOTIDE SEQUENCE [LARGE SCALE GENOMIC DNA]</scope>
</reference>
<dbReference type="InterPro" id="IPR036179">
    <property type="entry name" value="Ig-like_dom_sf"/>
</dbReference>
<dbReference type="PANTHER" id="PTHR24100">
    <property type="entry name" value="BUTYROPHILIN"/>
    <property type="match status" value="1"/>
</dbReference>
<keyword evidence="4" id="KW-0732">Signal</keyword>
<dbReference type="InParanoid" id="A0A7N6AGA1"/>
<dbReference type="Proteomes" id="UP000265040">
    <property type="component" value="Chromosome 18"/>
</dbReference>
<dbReference type="InterPro" id="IPR013106">
    <property type="entry name" value="Ig_V-set"/>
</dbReference>
<dbReference type="InterPro" id="IPR050504">
    <property type="entry name" value="IgSF_BTN/MOG"/>
</dbReference>
<dbReference type="Ensembl" id="ENSATET00000041830.1">
    <property type="protein sequence ID" value="ENSATEP00000047528.1"/>
    <property type="gene ID" value="ENSATEG00000027039.1"/>
</dbReference>
<accession>A0A7N6AGA1</accession>
<feature type="signal peptide" evidence="4">
    <location>
        <begin position="1"/>
        <end position="18"/>
    </location>
</feature>
<keyword evidence="3" id="KW-0393">Immunoglobulin domain</keyword>
<dbReference type="SMART" id="SM00409">
    <property type="entry name" value="IG"/>
    <property type="match status" value="1"/>
</dbReference>
<dbReference type="InterPro" id="IPR003598">
    <property type="entry name" value="Ig_sub2"/>
</dbReference>
<reference evidence="6" key="2">
    <citation type="submission" date="2025-08" db="UniProtKB">
        <authorList>
            <consortium name="Ensembl"/>
        </authorList>
    </citation>
    <scope>IDENTIFICATION</scope>
</reference>
<keyword evidence="7" id="KW-1185">Reference proteome</keyword>
<dbReference type="AlphaFoldDB" id="A0A7N6AGA1"/>
<evidence type="ECO:0000256" key="1">
    <source>
        <dbReference type="ARBA" id="ARBA00004370"/>
    </source>
</evidence>
<protein>
    <recommendedName>
        <fullName evidence="5">Ig-like domain-containing protein</fullName>
    </recommendedName>
</protein>
<evidence type="ECO:0000256" key="3">
    <source>
        <dbReference type="ARBA" id="ARBA00023319"/>
    </source>
</evidence>
<dbReference type="Gene3D" id="2.60.40.10">
    <property type="entry name" value="Immunoglobulins"/>
    <property type="match status" value="1"/>
</dbReference>
<proteinExistence type="predicted"/>
<dbReference type="SMART" id="SM00406">
    <property type="entry name" value="IGv"/>
    <property type="match status" value="1"/>
</dbReference>
<reference evidence="6" key="3">
    <citation type="submission" date="2025-09" db="UniProtKB">
        <authorList>
            <consortium name="Ensembl"/>
        </authorList>
    </citation>
    <scope>IDENTIFICATION</scope>
</reference>
<dbReference type="SMART" id="SM00408">
    <property type="entry name" value="IGc2"/>
    <property type="match status" value="1"/>
</dbReference>
<dbReference type="InterPro" id="IPR007110">
    <property type="entry name" value="Ig-like_dom"/>
</dbReference>
<name>A0A7N6AGA1_ANATE</name>
<dbReference type="InterPro" id="IPR003599">
    <property type="entry name" value="Ig_sub"/>
</dbReference>
<feature type="domain" description="Ig-like" evidence="5">
    <location>
        <begin position="30"/>
        <end position="124"/>
    </location>
</feature>
<dbReference type="GO" id="GO:0001817">
    <property type="term" value="P:regulation of cytokine production"/>
    <property type="evidence" value="ECO:0007669"/>
    <property type="project" value="TreeGrafter"/>
</dbReference>
<dbReference type="OrthoDB" id="7225082at2759"/>
<dbReference type="GeneTree" id="ENSGT00940000177037"/>
<feature type="chain" id="PRO_5030571382" description="Ig-like domain-containing protein" evidence="4">
    <location>
        <begin position="19"/>
        <end position="124"/>
    </location>
</feature>
<evidence type="ECO:0000313" key="6">
    <source>
        <dbReference type="Ensembl" id="ENSATEP00000047528.1"/>
    </source>
</evidence>
<comment type="subcellular location">
    <subcellularLocation>
        <location evidence="1">Membrane</location>
    </subcellularLocation>
</comment>
<evidence type="ECO:0000256" key="4">
    <source>
        <dbReference type="SAM" id="SignalP"/>
    </source>
</evidence>
<evidence type="ECO:0000259" key="5">
    <source>
        <dbReference type="PROSITE" id="PS50835"/>
    </source>
</evidence>
<dbReference type="PANTHER" id="PTHR24100:SF151">
    <property type="entry name" value="ICOS LIGAND"/>
    <property type="match status" value="1"/>
</dbReference>
<dbReference type="InterPro" id="IPR013783">
    <property type="entry name" value="Ig-like_fold"/>
</dbReference>
<dbReference type="SUPFAM" id="SSF48726">
    <property type="entry name" value="Immunoglobulin"/>
    <property type="match status" value="1"/>
</dbReference>
<dbReference type="GO" id="GO:0050852">
    <property type="term" value="P:T cell receptor signaling pathway"/>
    <property type="evidence" value="ECO:0007669"/>
    <property type="project" value="TreeGrafter"/>
</dbReference>
<dbReference type="PROSITE" id="PS50835">
    <property type="entry name" value="IG_LIKE"/>
    <property type="match status" value="1"/>
</dbReference>
<sequence length="124" mass="14107">MEYDIWLLMSSGVKLVLSLKYLKVCTTCCTSVQINLTAEPGDTVTLPCRALTHNTTVSTVKWIRPDLEPEDIFLYQDNHQYPTFKNRVELKEEQVKDGDLSLNLKNVRISDTGTYECRCSDSGL</sequence>
<dbReference type="GO" id="GO:0009897">
    <property type="term" value="C:external side of plasma membrane"/>
    <property type="evidence" value="ECO:0007669"/>
    <property type="project" value="TreeGrafter"/>
</dbReference>
<evidence type="ECO:0000256" key="2">
    <source>
        <dbReference type="ARBA" id="ARBA00023136"/>
    </source>
</evidence>
<evidence type="ECO:0000313" key="7">
    <source>
        <dbReference type="Proteomes" id="UP000265040"/>
    </source>
</evidence>
<dbReference type="GO" id="GO:0005102">
    <property type="term" value="F:signaling receptor binding"/>
    <property type="evidence" value="ECO:0007669"/>
    <property type="project" value="TreeGrafter"/>
</dbReference>
<organism evidence="6 7">
    <name type="scientific">Anabas testudineus</name>
    <name type="common">Climbing perch</name>
    <name type="synonym">Anthias testudineus</name>
    <dbReference type="NCBI Taxonomy" id="64144"/>
    <lineage>
        <taxon>Eukaryota</taxon>
        <taxon>Metazoa</taxon>
        <taxon>Chordata</taxon>
        <taxon>Craniata</taxon>
        <taxon>Vertebrata</taxon>
        <taxon>Euteleostomi</taxon>
        <taxon>Actinopterygii</taxon>
        <taxon>Neopterygii</taxon>
        <taxon>Teleostei</taxon>
        <taxon>Neoteleostei</taxon>
        <taxon>Acanthomorphata</taxon>
        <taxon>Anabantaria</taxon>
        <taxon>Anabantiformes</taxon>
        <taxon>Anabantoidei</taxon>
        <taxon>Anabantidae</taxon>
        <taxon>Anabas</taxon>
    </lineage>
</organism>
<keyword evidence="2" id="KW-0472">Membrane</keyword>